<feature type="transmembrane region" description="Helical" evidence="1">
    <location>
        <begin position="15"/>
        <end position="38"/>
    </location>
</feature>
<evidence type="ECO:0000256" key="1">
    <source>
        <dbReference type="SAM" id="Phobius"/>
    </source>
</evidence>
<keyword evidence="3" id="KW-1185">Reference proteome</keyword>
<evidence type="ECO:0000313" key="2">
    <source>
        <dbReference type="EMBL" id="MBM6704956.1"/>
    </source>
</evidence>
<keyword evidence="1" id="KW-0472">Membrane</keyword>
<dbReference type="Gene3D" id="1.20.1250.20">
    <property type="entry name" value="MFS general substrate transporter like domains"/>
    <property type="match status" value="1"/>
</dbReference>
<dbReference type="RefSeq" id="WP_205104498.1">
    <property type="nucleotide sequence ID" value="NZ_JACJJC010000032.1"/>
</dbReference>
<sequence length="67" mass="7018">MYPNRLFATEVRTTLVGAVTAVSRIGAAAAAFVFPLLAERMASSTLLGCAIAILALGAWIARRWAPA</sequence>
<dbReference type="EMBL" id="JACJJC010000032">
    <property type="protein sequence ID" value="MBM6704956.1"/>
    <property type="molecule type" value="Genomic_DNA"/>
</dbReference>
<accession>A0ABS2DUC2</accession>
<proteinExistence type="predicted"/>
<name>A0ABS2DUC2_9BURK</name>
<keyword evidence="1" id="KW-0812">Transmembrane</keyword>
<gene>
    <name evidence="2" type="ORF">H6A60_10800</name>
</gene>
<evidence type="ECO:0008006" key="4">
    <source>
        <dbReference type="Google" id="ProtNLM"/>
    </source>
</evidence>
<organism evidence="2 3">
    <name type="scientific">Sutterella massiliensis</name>
    <dbReference type="NCBI Taxonomy" id="1816689"/>
    <lineage>
        <taxon>Bacteria</taxon>
        <taxon>Pseudomonadati</taxon>
        <taxon>Pseudomonadota</taxon>
        <taxon>Betaproteobacteria</taxon>
        <taxon>Burkholderiales</taxon>
        <taxon>Sutterellaceae</taxon>
        <taxon>Sutterella</taxon>
    </lineage>
</organism>
<dbReference type="SUPFAM" id="SSF103473">
    <property type="entry name" value="MFS general substrate transporter"/>
    <property type="match status" value="1"/>
</dbReference>
<protein>
    <recommendedName>
        <fullName evidence="4">Major facilitator superfamily (MFS) profile domain-containing protein</fullName>
    </recommendedName>
</protein>
<dbReference type="Proteomes" id="UP000715095">
    <property type="component" value="Unassembled WGS sequence"/>
</dbReference>
<keyword evidence="1" id="KW-1133">Transmembrane helix</keyword>
<comment type="caution">
    <text evidence="2">The sequence shown here is derived from an EMBL/GenBank/DDBJ whole genome shotgun (WGS) entry which is preliminary data.</text>
</comment>
<reference evidence="2 3" key="1">
    <citation type="journal article" date="2021" name="Sci. Rep.">
        <title>The distribution of antibiotic resistance genes in chicken gut microbiota commensals.</title>
        <authorList>
            <person name="Juricova H."/>
            <person name="Matiasovicova J."/>
            <person name="Kubasova T."/>
            <person name="Cejkova D."/>
            <person name="Rychlik I."/>
        </authorList>
    </citation>
    <scope>NUCLEOTIDE SEQUENCE [LARGE SCALE GENOMIC DNA]</scope>
    <source>
        <strain evidence="2 3">An829</strain>
    </source>
</reference>
<feature type="transmembrane region" description="Helical" evidence="1">
    <location>
        <begin position="45"/>
        <end position="65"/>
    </location>
</feature>
<evidence type="ECO:0000313" key="3">
    <source>
        <dbReference type="Proteomes" id="UP000715095"/>
    </source>
</evidence>
<dbReference type="InterPro" id="IPR036259">
    <property type="entry name" value="MFS_trans_sf"/>
</dbReference>